<name>A0A101JEZ0_9ACTN</name>
<gene>
    <name evidence="2" type="ORF">ADL12_35015</name>
</gene>
<feature type="compositionally biased region" description="Basic and acidic residues" evidence="1">
    <location>
        <begin position="176"/>
        <end position="186"/>
    </location>
</feature>
<dbReference type="AlphaFoldDB" id="A0A101JEZ0"/>
<evidence type="ECO:0000256" key="1">
    <source>
        <dbReference type="SAM" id="MobiDB-lite"/>
    </source>
</evidence>
<dbReference type="Proteomes" id="UP000053923">
    <property type="component" value="Unassembled WGS sequence"/>
</dbReference>
<organism evidence="2 3">
    <name type="scientific">Streptomyces regalis</name>
    <dbReference type="NCBI Taxonomy" id="68262"/>
    <lineage>
        <taxon>Bacteria</taxon>
        <taxon>Bacillati</taxon>
        <taxon>Actinomycetota</taxon>
        <taxon>Actinomycetes</taxon>
        <taxon>Kitasatosporales</taxon>
        <taxon>Streptomycetaceae</taxon>
        <taxon>Streptomyces</taxon>
    </lineage>
</organism>
<dbReference type="InterPro" id="IPR041160">
    <property type="entry name" value="LD_cluster2"/>
</dbReference>
<evidence type="ECO:0000313" key="2">
    <source>
        <dbReference type="EMBL" id="KUL25472.1"/>
    </source>
</evidence>
<dbReference type="Pfam" id="PF18163">
    <property type="entry name" value="LD_cluster2"/>
    <property type="match status" value="1"/>
</dbReference>
<proteinExistence type="predicted"/>
<sequence length="345" mass="37253">MSGSFFVLHHGDPLLPGAASSLVEDATDGELLVRPMTAQQFVASRMTRPHCDGGVLTVPQPLPSDALRGTRIGVSVAESEDLDRRGLLENHFREVLGELAQLVVLSGGDLVYGGDLRPDGYTRLLIERLRTCSALALRFHNLLAWPSHRKLPLSELQRQRHELGGYGEIVCLDPDGRDMDPERGRSEAPAPVTDEHERARSLTAMRGRLCDFIDAHLVMGGRRRGFSGRYPGIAEEVLLSLEAGRPVCLAAGAGGMTADVAEALGIMDGPLLPPWPGAPAPDPRHTAALERLRAIAAAPHWTGLDNGLTAEENLTLTTSRYPQEIAALVALGLGRLRQEGRLVRP</sequence>
<reference evidence="3" key="1">
    <citation type="submission" date="2015-10" db="EMBL/GenBank/DDBJ databases">
        <authorList>
            <person name="Ju K.-S."/>
            <person name="Doroghazi J.R."/>
            <person name="Metcalf W.W."/>
        </authorList>
    </citation>
    <scope>NUCLEOTIDE SEQUENCE [LARGE SCALE GENOMIC DNA]</scope>
    <source>
        <strain evidence="3">NRRL 3151</strain>
    </source>
</reference>
<protein>
    <submittedName>
        <fullName evidence="2">Uncharacterized protein</fullName>
    </submittedName>
</protein>
<evidence type="ECO:0000313" key="3">
    <source>
        <dbReference type="Proteomes" id="UP000053923"/>
    </source>
</evidence>
<dbReference type="EMBL" id="LLZG01000369">
    <property type="protein sequence ID" value="KUL25472.1"/>
    <property type="molecule type" value="Genomic_DNA"/>
</dbReference>
<keyword evidence="3" id="KW-1185">Reference proteome</keyword>
<accession>A0A101JEZ0</accession>
<comment type="caution">
    <text evidence="2">The sequence shown here is derived from an EMBL/GenBank/DDBJ whole genome shotgun (WGS) entry which is preliminary data.</text>
</comment>
<feature type="region of interest" description="Disordered" evidence="1">
    <location>
        <begin position="176"/>
        <end position="197"/>
    </location>
</feature>